<evidence type="ECO:0000256" key="3">
    <source>
        <dbReference type="ARBA" id="ARBA00022630"/>
    </source>
</evidence>
<comment type="caution">
    <text evidence="16">The sequence shown here is derived from an EMBL/GenBank/DDBJ whole genome shotgun (WGS) entry which is preliminary data.</text>
</comment>
<dbReference type="AlphaFoldDB" id="A0A9D1UWL8"/>
<proteinExistence type="inferred from homology"/>
<dbReference type="EMBL" id="DXFP01000022">
    <property type="protein sequence ID" value="HIX01694.1"/>
    <property type="molecule type" value="Genomic_DNA"/>
</dbReference>
<dbReference type="InterPro" id="IPR023465">
    <property type="entry name" value="Riboflavin_kinase_dom_sf"/>
</dbReference>
<keyword evidence="8 14" id="KW-0418">Kinase</keyword>
<organism evidence="16 17">
    <name type="scientific">Candidatus Ligilactobacillus excrementigallinarum</name>
    <dbReference type="NCBI Taxonomy" id="2838641"/>
    <lineage>
        <taxon>Bacteria</taxon>
        <taxon>Bacillati</taxon>
        <taxon>Bacillota</taxon>
        <taxon>Bacilli</taxon>
        <taxon>Lactobacillales</taxon>
        <taxon>Lactobacillaceae</taxon>
        <taxon>Ligilactobacillus</taxon>
    </lineage>
</organism>
<keyword evidence="3 14" id="KW-0285">Flavoprotein</keyword>
<evidence type="ECO:0000256" key="2">
    <source>
        <dbReference type="ARBA" id="ARBA00005201"/>
    </source>
</evidence>
<dbReference type="Gene3D" id="3.40.50.620">
    <property type="entry name" value="HUPs"/>
    <property type="match status" value="1"/>
</dbReference>
<dbReference type="GO" id="GO:0005524">
    <property type="term" value="F:ATP binding"/>
    <property type="evidence" value="ECO:0007669"/>
    <property type="project" value="UniProtKB-UniRule"/>
</dbReference>
<dbReference type="CDD" id="cd02064">
    <property type="entry name" value="FAD_synthetase_N"/>
    <property type="match status" value="1"/>
</dbReference>
<keyword evidence="7 14" id="KW-0547">Nucleotide-binding</keyword>
<dbReference type="GO" id="GO:0003919">
    <property type="term" value="F:FMN adenylyltransferase activity"/>
    <property type="evidence" value="ECO:0007669"/>
    <property type="project" value="UniProtKB-UniRule"/>
</dbReference>
<dbReference type="NCBIfam" id="TIGR00083">
    <property type="entry name" value="ribF"/>
    <property type="match status" value="1"/>
</dbReference>
<keyword evidence="11" id="KW-0511">Multifunctional enzyme</keyword>
<dbReference type="GO" id="GO:0009398">
    <property type="term" value="P:FMN biosynthetic process"/>
    <property type="evidence" value="ECO:0007669"/>
    <property type="project" value="UniProtKB-UniRule"/>
</dbReference>
<dbReference type="InterPro" id="IPR015865">
    <property type="entry name" value="Riboflavin_kinase_bac/euk"/>
</dbReference>
<dbReference type="GO" id="GO:0006747">
    <property type="term" value="P:FAD biosynthetic process"/>
    <property type="evidence" value="ECO:0007669"/>
    <property type="project" value="UniProtKB-UniRule"/>
</dbReference>
<dbReference type="PANTHER" id="PTHR22749:SF6">
    <property type="entry name" value="RIBOFLAVIN KINASE"/>
    <property type="match status" value="1"/>
</dbReference>
<feature type="domain" description="Riboflavin kinase" evidence="15">
    <location>
        <begin position="186"/>
        <end position="310"/>
    </location>
</feature>
<dbReference type="InterPro" id="IPR014729">
    <property type="entry name" value="Rossmann-like_a/b/a_fold"/>
</dbReference>
<protein>
    <recommendedName>
        <fullName evidence="14">Riboflavin biosynthesis protein</fullName>
    </recommendedName>
    <domain>
        <recommendedName>
            <fullName evidence="14">Riboflavin kinase</fullName>
            <ecNumber evidence="14">2.7.1.26</ecNumber>
        </recommendedName>
        <alternativeName>
            <fullName evidence="14">Flavokinase</fullName>
        </alternativeName>
    </domain>
    <domain>
        <recommendedName>
            <fullName evidence="14">FMN adenylyltransferase</fullName>
            <ecNumber evidence="14">2.7.7.2</ecNumber>
        </recommendedName>
        <alternativeName>
            <fullName evidence="14">FAD pyrophosphorylase</fullName>
        </alternativeName>
        <alternativeName>
            <fullName evidence="14">FAD synthase</fullName>
        </alternativeName>
    </domain>
</protein>
<comment type="catalytic activity">
    <reaction evidence="12 14">
        <text>riboflavin + ATP = FMN + ADP + H(+)</text>
        <dbReference type="Rhea" id="RHEA:14357"/>
        <dbReference type="ChEBI" id="CHEBI:15378"/>
        <dbReference type="ChEBI" id="CHEBI:30616"/>
        <dbReference type="ChEBI" id="CHEBI:57986"/>
        <dbReference type="ChEBI" id="CHEBI:58210"/>
        <dbReference type="ChEBI" id="CHEBI:456216"/>
        <dbReference type="EC" id="2.7.1.26"/>
    </reaction>
</comment>
<keyword evidence="4 14" id="KW-0288">FMN</keyword>
<evidence type="ECO:0000259" key="15">
    <source>
        <dbReference type="SMART" id="SM00904"/>
    </source>
</evidence>
<evidence type="ECO:0000256" key="1">
    <source>
        <dbReference type="ARBA" id="ARBA00004726"/>
    </source>
</evidence>
<comment type="catalytic activity">
    <reaction evidence="13 14">
        <text>FMN + ATP + H(+) = FAD + diphosphate</text>
        <dbReference type="Rhea" id="RHEA:17237"/>
        <dbReference type="ChEBI" id="CHEBI:15378"/>
        <dbReference type="ChEBI" id="CHEBI:30616"/>
        <dbReference type="ChEBI" id="CHEBI:33019"/>
        <dbReference type="ChEBI" id="CHEBI:57692"/>
        <dbReference type="ChEBI" id="CHEBI:58210"/>
        <dbReference type="EC" id="2.7.7.2"/>
    </reaction>
</comment>
<dbReference type="Pfam" id="PF01687">
    <property type="entry name" value="Flavokinase"/>
    <property type="match status" value="1"/>
</dbReference>
<dbReference type="InterPro" id="IPR004821">
    <property type="entry name" value="Cyt_trans-like"/>
</dbReference>
<evidence type="ECO:0000256" key="7">
    <source>
        <dbReference type="ARBA" id="ARBA00022741"/>
    </source>
</evidence>
<reference evidence="16" key="2">
    <citation type="submission" date="2021-04" db="EMBL/GenBank/DDBJ databases">
        <authorList>
            <person name="Gilroy R."/>
        </authorList>
    </citation>
    <scope>NUCLEOTIDE SEQUENCE</scope>
    <source>
        <strain evidence="16">6627</strain>
    </source>
</reference>
<dbReference type="FunFam" id="3.40.50.620:FF:000021">
    <property type="entry name" value="Riboflavin biosynthesis protein"/>
    <property type="match status" value="1"/>
</dbReference>
<dbReference type="EC" id="2.7.1.26" evidence="14"/>
<evidence type="ECO:0000256" key="8">
    <source>
        <dbReference type="ARBA" id="ARBA00022777"/>
    </source>
</evidence>
<reference evidence="16" key="1">
    <citation type="journal article" date="2021" name="PeerJ">
        <title>Extensive microbial diversity within the chicken gut microbiome revealed by metagenomics and culture.</title>
        <authorList>
            <person name="Gilroy R."/>
            <person name="Ravi A."/>
            <person name="Getino M."/>
            <person name="Pursley I."/>
            <person name="Horton D.L."/>
            <person name="Alikhan N.F."/>
            <person name="Baker D."/>
            <person name="Gharbi K."/>
            <person name="Hall N."/>
            <person name="Watson M."/>
            <person name="Adriaenssens E.M."/>
            <person name="Foster-Nyarko E."/>
            <person name="Jarju S."/>
            <person name="Secka A."/>
            <person name="Antonio M."/>
            <person name="Oren A."/>
            <person name="Chaudhuri R.R."/>
            <person name="La Ragione R."/>
            <person name="Hildebrand F."/>
            <person name="Pallen M.J."/>
        </authorList>
    </citation>
    <scope>NUCLEOTIDE SEQUENCE</scope>
    <source>
        <strain evidence="16">6627</strain>
    </source>
</reference>
<keyword evidence="5 14" id="KW-0808">Transferase</keyword>
<keyword evidence="9 14" id="KW-0274">FAD</keyword>
<sequence length="315" mass="36236">MKVIEIAEPLNQRVLPQEDVVLALGFFDGVHQGHQAVIKKAKQIAVQKHLKLAVMTFDRYPKIYFQKIDPEKISYVTTLHQRLEKFADLAVDIAYVAKFDRNLAMQSPQSFVDKFMVGLHAKVVVAGFDYTFGKKEIANMDTLPNFAKRRFEVVKVSKQVMQNQKIGTTQIKQLLNKGEIKQVNQRLGYPFAFYGKVVHGKARGRTLGFPTLNIQPEKQQQLPGIGVYAVKVQVDQHWYQGMASVSHNETFGNNPLTVEINLFDFNQMIYGKEVKVEWDKFLRPSIKFNSAEQLIDQLKQDKIVTKQYFLKKNKN</sequence>
<keyword evidence="6 14" id="KW-0548">Nucleotidyltransferase</keyword>
<accession>A0A9D1UWL8</accession>
<keyword evidence="10 14" id="KW-0067">ATP-binding</keyword>
<gene>
    <name evidence="16" type="primary">ribF</name>
    <name evidence="16" type="ORF">H9861_02950</name>
</gene>
<dbReference type="SUPFAM" id="SSF82114">
    <property type="entry name" value="Riboflavin kinase-like"/>
    <property type="match status" value="1"/>
</dbReference>
<evidence type="ECO:0000313" key="16">
    <source>
        <dbReference type="EMBL" id="HIX01694.1"/>
    </source>
</evidence>
<dbReference type="SUPFAM" id="SSF52374">
    <property type="entry name" value="Nucleotidylyl transferase"/>
    <property type="match status" value="1"/>
</dbReference>
<dbReference type="Gene3D" id="2.40.30.30">
    <property type="entry name" value="Riboflavin kinase-like"/>
    <property type="match status" value="1"/>
</dbReference>
<dbReference type="NCBIfam" id="TIGR00125">
    <property type="entry name" value="cyt_tran_rel"/>
    <property type="match status" value="1"/>
</dbReference>
<comment type="pathway">
    <text evidence="2 14">Cofactor biosynthesis; FMN biosynthesis; FMN from riboflavin (ATP route): step 1/1.</text>
</comment>
<evidence type="ECO:0000256" key="13">
    <source>
        <dbReference type="ARBA" id="ARBA00049494"/>
    </source>
</evidence>
<evidence type="ECO:0000313" key="17">
    <source>
        <dbReference type="Proteomes" id="UP000823963"/>
    </source>
</evidence>
<comment type="similarity">
    <text evidence="14">Belongs to the ribF family.</text>
</comment>
<dbReference type="GO" id="GO:0008531">
    <property type="term" value="F:riboflavin kinase activity"/>
    <property type="evidence" value="ECO:0007669"/>
    <property type="project" value="UniProtKB-UniRule"/>
</dbReference>
<dbReference type="InterPro" id="IPR015864">
    <property type="entry name" value="FAD_synthase"/>
</dbReference>
<dbReference type="InterPro" id="IPR002606">
    <property type="entry name" value="Riboflavin_kinase_bac"/>
</dbReference>
<dbReference type="SMART" id="SM00904">
    <property type="entry name" value="Flavokinase"/>
    <property type="match status" value="1"/>
</dbReference>
<dbReference type="PANTHER" id="PTHR22749">
    <property type="entry name" value="RIBOFLAVIN KINASE/FMN ADENYLYLTRANSFERASE"/>
    <property type="match status" value="1"/>
</dbReference>
<evidence type="ECO:0000256" key="11">
    <source>
        <dbReference type="ARBA" id="ARBA00023268"/>
    </source>
</evidence>
<evidence type="ECO:0000256" key="4">
    <source>
        <dbReference type="ARBA" id="ARBA00022643"/>
    </source>
</evidence>
<evidence type="ECO:0000256" key="6">
    <source>
        <dbReference type="ARBA" id="ARBA00022695"/>
    </source>
</evidence>
<dbReference type="Proteomes" id="UP000823963">
    <property type="component" value="Unassembled WGS sequence"/>
</dbReference>
<name>A0A9D1UWL8_9LACO</name>
<dbReference type="Pfam" id="PF06574">
    <property type="entry name" value="FAD_syn"/>
    <property type="match status" value="1"/>
</dbReference>
<dbReference type="InterPro" id="IPR023468">
    <property type="entry name" value="Riboflavin_kinase"/>
</dbReference>
<dbReference type="GO" id="GO:0009231">
    <property type="term" value="P:riboflavin biosynthetic process"/>
    <property type="evidence" value="ECO:0007669"/>
    <property type="project" value="InterPro"/>
</dbReference>
<evidence type="ECO:0000256" key="12">
    <source>
        <dbReference type="ARBA" id="ARBA00047880"/>
    </source>
</evidence>
<dbReference type="PIRSF" id="PIRSF004491">
    <property type="entry name" value="FAD_Synth"/>
    <property type="match status" value="1"/>
</dbReference>
<comment type="pathway">
    <text evidence="1 14">Cofactor biosynthesis; FAD biosynthesis; FAD from FMN: step 1/1.</text>
</comment>
<evidence type="ECO:0000256" key="10">
    <source>
        <dbReference type="ARBA" id="ARBA00022840"/>
    </source>
</evidence>
<dbReference type="EC" id="2.7.7.2" evidence="14"/>
<evidence type="ECO:0000256" key="14">
    <source>
        <dbReference type="PIRNR" id="PIRNR004491"/>
    </source>
</evidence>
<evidence type="ECO:0000256" key="9">
    <source>
        <dbReference type="ARBA" id="ARBA00022827"/>
    </source>
</evidence>
<evidence type="ECO:0000256" key="5">
    <source>
        <dbReference type="ARBA" id="ARBA00022679"/>
    </source>
</evidence>